<dbReference type="EMBL" id="JAGTJR010000003">
    <property type="protein sequence ID" value="KAH7062165.1"/>
    <property type="molecule type" value="Genomic_DNA"/>
</dbReference>
<feature type="chain" id="PRO_5046692929" evidence="2">
    <location>
        <begin position="23"/>
        <end position="213"/>
    </location>
</feature>
<dbReference type="InterPro" id="IPR015141">
    <property type="entry name" value="PLipase_A2_prok/fun"/>
</dbReference>
<comment type="caution">
    <text evidence="3">The sequence shown here is derived from an EMBL/GenBank/DDBJ whole genome shotgun (WGS) entry which is preliminary data.</text>
</comment>
<evidence type="ECO:0000256" key="2">
    <source>
        <dbReference type="SAM" id="SignalP"/>
    </source>
</evidence>
<name>A0ABQ8GQH4_9PEZI</name>
<proteinExistence type="predicted"/>
<feature type="region of interest" description="Disordered" evidence="1">
    <location>
        <begin position="51"/>
        <end position="74"/>
    </location>
</feature>
<gene>
    <name evidence="3" type="ORF">B0J12DRAFT_228290</name>
</gene>
<dbReference type="Proteomes" id="UP000774617">
    <property type="component" value="Unassembled WGS sequence"/>
</dbReference>
<reference evidence="3 4" key="1">
    <citation type="journal article" date="2021" name="Nat. Commun.">
        <title>Genetic determinants of endophytism in the Arabidopsis root mycobiome.</title>
        <authorList>
            <person name="Mesny F."/>
            <person name="Miyauchi S."/>
            <person name="Thiergart T."/>
            <person name="Pickel B."/>
            <person name="Atanasova L."/>
            <person name="Karlsson M."/>
            <person name="Huettel B."/>
            <person name="Barry K.W."/>
            <person name="Haridas S."/>
            <person name="Chen C."/>
            <person name="Bauer D."/>
            <person name="Andreopoulos W."/>
            <person name="Pangilinan J."/>
            <person name="LaButti K."/>
            <person name="Riley R."/>
            <person name="Lipzen A."/>
            <person name="Clum A."/>
            <person name="Drula E."/>
            <person name="Henrissat B."/>
            <person name="Kohler A."/>
            <person name="Grigoriev I.V."/>
            <person name="Martin F.M."/>
            <person name="Hacquard S."/>
        </authorList>
    </citation>
    <scope>NUCLEOTIDE SEQUENCE [LARGE SCALE GENOMIC DNA]</scope>
    <source>
        <strain evidence="3 4">MPI-SDFR-AT-0080</strain>
    </source>
</reference>
<accession>A0ABQ8GQH4</accession>
<dbReference type="SUPFAM" id="SSF48619">
    <property type="entry name" value="Phospholipase A2, PLA2"/>
    <property type="match status" value="1"/>
</dbReference>
<dbReference type="Gene3D" id="1.20.90.10">
    <property type="entry name" value="Phospholipase A2 domain"/>
    <property type="match status" value="1"/>
</dbReference>
<dbReference type="Pfam" id="PF09056">
    <property type="entry name" value="Phospholip_A2_3"/>
    <property type="match status" value="1"/>
</dbReference>
<evidence type="ECO:0000313" key="4">
    <source>
        <dbReference type="Proteomes" id="UP000774617"/>
    </source>
</evidence>
<keyword evidence="2" id="KW-0732">Signal</keyword>
<keyword evidence="4" id="KW-1185">Reference proteome</keyword>
<evidence type="ECO:0000256" key="1">
    <source>
        <dbReference type="SAM" id="MobiDB-lite"/>
    </source>
</evidence>
<organism evidence="3 4">
    <name type="scientific">Macrophomina phaseolina</name>
    <dbReference type="NCBI Taxonomy" id="35725"/>
    <lineage>
        <taxon>Eukaryota</taxon>
        <taxon>Fungi</taxon>
        <taxon>Dikarya</taxon>
        <taxon>Ascomycota</taxon>
        <taxon>Pezizomycotina</taxon>
        <taxon>Dothideomycetes</taxon>
        <taxon>Dothideomycetes incertae sedis</taxon>
        <taxon>Botryosphaeriales</taxon>
        <taxon>Botryosphaeriaceae</taxon>
        <taxon>Macrophomina</taxon>
    </lineage>
</organism>
<feature type="signal peptide" evidence="2">
    <location>
        <begin position="1"/>
        <end position="22"/>
    </location>
</feature>
<evidence type="ECO:0000313" key="3">
    <source>
        <dbReference type="EMBL" id="KAH7062165.1"/>
    </source>
</evidence>
<sequence>MASLHPVLFVLGISAFSTPASGAALPSNALHTFNTLNLNGTTSWNVTASNTSIPTPVTTPTAPTTPIVATPTPRPTDSCDKSYWVNHLVFEVSLDEFIEYRNANNLSCISAWLWSSDGCTKVPDKIGDAYFHEACLRHDFGYGGFSSLCVLDSDMRKRVDKNFSHDLEEVCEKLGWWDGLWCTTAKQTYYDGVRALGRLFASKCDKDHSKRSQ</sequence>
<protein>
    <submittedName>
        <fullName evidence="3">Prokaryotic phospholipase A2-domain-containing protein</fullName>
    </submittedName>
</protein>
<dbReference type="InterPro" id="IPR036444">
    <property type="entry name" value="PLipase_A2_dom_sf"/>
</dbReference>
<feature type="compositionally biased region" description="Low complexity" evidence="1">
    <location>
        <begin position="53"/>
        <end position="71"/>
    </location>
</feature>